<keyword evidence="1" id="KW-1133">Transmembrane helix</keyword>
<accession>A0AAD4TEZ8</accession>
<proteinExistence type="predicted"/>
<evidence type="ECO:0000313" key="2">
    <source>
        <dbReference type="EMBL" id="KAI3953891.1"/>
    </source>
</evidence>
<keyword evidence="3" id="KW-1185">Reference proteome</keyword>
<gene>
    <name evidence="2" type="ORF">MKW98_017715</name>
</gene>
<keyword evidence="1" id="KW-0472">Membrane</keyword>
<keyword evidence="1" id="KW-0812">Transmembrane</keyword>
<feature type="transmembrane region" description="Helical" evidence="1">
    <location>
        <begin position="18"/>
        <end position="40"/>
    </location>
</feature>
<evidence type="ECO:0000256" key="1">
    <source>
        <dbReference type="SAM" id="Phobius"/>
    </source>
</evidence>
<dbReference type="EMBL" id="JAJJMB010002020">
    <property type="protein sequence ID" value="KAI3953891.1"/>
    <property type="molecule type" value="Genomic_DNA"/>
</dbReference>
<dbReference type="Proteomes" id="UP001202328">
    <property type="component" value="Unassembled WGS sequence"/>
</dbReference>
<organism evidence="2 3">
    <name type="scientific">Papaver atlanticum</name>
    <dbReference type="NCBI Taxonomy" id="357466"/>
    <lineage>
        <taxon>Eukaryota</taxon>
        <taxon>Viridiplantae</taxon>
        <taxon>Streptophyta</taxon>
        <taxon>Embryophyta</taxon>
        <taxon>Tracheophyta</taxon>
        <taxon>Spermatophyta</taxon>
        <taxon>Magnoliopsida</taxon>
        <taxon>Ranunculales</taxon>
        <taxon>Papaveraceae</taxon>
        <taxon>Papaveroideae</taxon>
        <taxon>Papaver</taxon>
    </lineage>
</organism>
<dbReference type="AlphaFoldDB" id="A0AAD4TEZ8"/>
<protein>
    <recommendedName>
        <fullName evidence="4">Magnesium transporter</fullName>
    </recommendedName>
</protein>
<name>A0AAD4TEZ8_9MAGN</name>
<feature type="transmembrane region" description="Helical" evidence="1">
    <location>
        <begin position="46"/>
        <end position="65"/>
    </location>
</feature>
<reference evidence="2" key="1">
    <citation type="submission" date="2022-04" db="EMBL/GenBank/DDBJ databases">
        <title>A functionally conserved STORR gene fusion in Papaver species that diverged 16.8 million years ago.</title>
        <authorList>
            <person name="Catania T."/>
        </authorList>
    </citation>
    <scope>NUCLEOTIDE SEQUENCE</scope>
    <source>
        <strain evidence="2">S-188037</strain>
    </source>
</reference>
<sequence>MCLLTTLLMLRDLSQDPVYVIQPVSGCGLAILCISSHFYLWEVMNAIDWVGIVLTGVGIIGVGVGGDEQKASSINALTDDYHDLLGKVQGSSFYCI</sequence>
<evidence type="ECO:0000313" key="3">
    <source>
        <dbReference type="Proteomes" id="UP001202328"/>
    </source>
</evidence>
<evidence type="ECO:0008006" key="4">
    <source>
        <dbReference type="Google" id="ProtNLM"/>
    </source>
</evidence>
<comment type="caution">
    <text evidence="2">The sequence shown here is derived from an EMBL/GenBank/DDBJ whole genome shotgun (WGS) entry which is preliminary data.</text>
</comment>